<name>A0A6G1GMR2_9PEZI</name>
<dbReference type="EMBL" id="ML977189">
    <property type="protein sequence ID" value="KAF1982047.1"/>
    <property type="molecule type" value="Genomic_DNA"/>
</dbReference>
<organism evidence="1 2">
    <name type="scientific">Aulographum hederae CBS 113979</name>
    <dbReference type="NCBI Taxonomy" id="1176131"/>
    <lineage>
        <taxon>Eukaryota</taxon>
        <taxon>Fungi</taxon>
        <taxon>Dikarya</taxon>
        <taxon>Ascomycota</taxon>
        <taxon>Pezizomycotina</taxon>
        <taxon>Dothideomycetes</taxon>
        <taxon>Pleosporomycetidae</taxon>
        <taxon>Aulographales</taxon>
        <taxon>Aulographaceae</taxon>
    </lineage>
</organism>
<sequence length="509" mass="55417">MAGKEFQIRSTELSTAAEGANSVRTLPDGKPLIKYQGKLEEISAIAHHIDFFTNTGLAVHYRASQSSCVFDLQQVVYKAAAAAIPLHPVLFAVPVVAETKEPYWGRLPSIDLQQAISFVKRSQPPSFDGGGRDRELDALLEKQHNTSFKSGYGTLPVWRLIILQDYGVQHQFTACFIAHHSMSDGAGLQIFHNSFQKALCDASFSPSSLHAQAEYIVLSNANDLIAPFLEELHPLPLPDDFPNASGAMPNEWTGSPIQLPCKTRYTSLSLPLSLMKSFTQECRRHKVAPTAALPSLIAKLLYNNLPPTTEALTCNLPVSLRGDLPPKVVDGVMGNYIDAFKIKLLRSDLNVGDSSNSSASDPMEIWIHARKIQDETRRYFANTSPSGQPYTNIAFFKLIPDLGAALTATLGQPRAESFEVSNMGTFSPPAKPNAASSAAVWQAGKVMISRCAYAAGGPLVVCVLSGEDNIGFGFTWQDGAIGDDVVESVVQGVKRFFDPPQEHVEEDKL</sequence>
<gene>
    <name evidence="1" type="ORF">K402DRAFT_397936</name>
</gene>
<dbReference type="Proteomes" id="UP000800041">
    <property type="component" value="Unassembled WGS sequence"/>
</dbReference>
<protein>
    <recommendedName>
        <fullName evidence="3">Alcohol acetyltransferase</fullName>
    </recommendedName>
</protein>
<dbReference type="InterPro" id="IPR052058">
    <property type="entry name" value="Alcohol_O-acetyltransferase"/>
</dbReference>
<dbReference type="AlphaFoldDB" id="A0A6G1GMR2"/>
<dbReference type="PANTHER" id="PTHR28037">
    <property type="entry name" value="ALCOHOL O-ACETYLTRANSFERASE 1-RELATED"/>
    <property type="match status" value="1"/>
</dbReference>
<dbReference type="SUPFAM" id="SSF52777">
    <property type="entry name" value="CoA-dependent acyltransferases"/>
    <property type="match status" value="1"/>
</dbReference>
<evidence type="ECO:0000313" key="2">
    <source>
        <dbReference type="Proteomes" id="UP000800041"/>
    </source>
</evidence>
<keyword evidence="2" id="KW-1185">Reference proteome</keyword>
<evidence type="ECO:0000313" key="1">
    <source>
        <dbReference type="EMBL" id="KAF1982047.1"/>
    </source>
</evidence>
<accession>A0A6G1GMR2</accession>
<evidence type="ECO:0008006" key="3">
    <source>
        <dbReference type="Google" id="ProtNLM"/>
    </source>
</evidence>
<dbReference type="PANTHER" id="PTHR28037:SF1">
    <property type="entry name" value="ALCOHOL O-ACETYLTRANSFERASE 1-RELATED"/>
    <property type="match status" value="1"/>
</dbReference>
<reference evidence="1" key="1">
    <citation type="journal article" date="2020" name="Stud. Mycol.">
        <title>101 Dothideomycetes genomes: a test case for predicting lifestyles and emergence of pathogens.</title>
        <authorList>
            <person name="Haridas S."/>
            <person name="Albert R."/>
            <person name="Binder M."/>
            <person name="Bloem J."/>
            <person name="Labutti K."/>
            <person name="Salamov A."/>
            <person name="Andreopoulos B."/>
            <person name="Baker S."/>
            <person name="Barry K."/>
            <person name="Bills G."/>
            <person name="Bluhm B."/>
            <person name="Cannon C."/>
            <person name="Castanera R."/>
            <person name="Culley D."/>
            <person name="Daum C."/>
            <person name="Ezra D."/>
            <person name="Gonzalez J."/>
            <person name="Henrissat B."/>
            <person name="Kuo A."/>
            <person name="Liang C."/>
            <person name="Lipzen A."/>
            <person name="Lutzoni F."/>
            <person name="Magnuson J."/>
            <person name="Mondo S."/>
            <person name="Nolan M."/>
            <person name="Ohm R."/>
            <person name="Pangilinan J."/>
            <person name="Park H.-J."/>
            <person name="Ramirez L."/>
            <person name="Alfaro M."/>
            <person name="Sun H."/>
            <person name="Tritt A."/>
            <person name="Yoshinaga Y."/>
            <person name="Zwiers L.-H."/>
            <person name="Turgeon B."/>
            <person name="Goodwin S."/>
            <person name="Spatafora J."/>
            <person name="Crous P."/>
            <person name="Grigoriev I."/>
        </authorList>
    </citation>
    <scope>NUCLEOTIDE SEQUENCE</scope>
    <source>
        <strain evidence="1">CBS 113979</strain>
    </source>
</reference>
<dbReference type="GO" id="GO:0008080">
    <property type="term" value="F:N-acetyltransferase activity"/>
    <property type="evidence" value="ECO:0007669"/>
    <property type="project" value="TreeGrafter"/>
</dbReference>
<proteinExistence type="predicted"/>
<dbReference type="OrthoDB" id="2150604at2759"/>